<accession>A0ABU6Z2C0</accession>
<keyword evidence="2" id="KW-1185">Reference proteome</keyword>
<evidence type="ECO:0000313" key="1">
    <source>
        <dbReference type="EMBL" id="MED6215488.1"/>
    </source>
</evidence>
<comment type="caution">
    <text evidence="1">The sequence shown here is derived from an EMBL/GenBank/DDBJ whole genome shotgun (WGS) entry which is preliminary data.</text>
</comment>
<protein>
    <submittedName>
        <fullName evidence="1">Uncharacterized protein</fullName>
    </submittedName>
</protein>
<evidence type="ECO:0000313" key="2">
    <source>
        <dbReference type="Proteomes" id="UP001341840"/>
    </source>
</evidence>
<gene>
    <name evidence="1" type="ORF">PIB30_114169</name>
</gene>
<proteinExistence type="predicted"/>
<name>A0ABU6Z2C0_9FABA</name>
<sequence>MDDDRTKDNDKARLDLEELCRRPELHLRRLDSGRFAKPKAAFALTHEQRQNGCRWLQ</sequence>
<organism evidence="1 2">
    <name type="scientific">Stylosanthes scabra</name>
    <dbReference type="NCBI Taxonomy" id="79078"/>
    <lineage>
        <taxon>Eukaryota</taxon>
        <taxon>Viridiplantae</taxon>
        <taxon>Streptophyta</taxon>
        <taxon>Embryophyta</taxon>
        <taxon>Tracheophyta</taxon>
        <taxon>Spermatophyta</taxon>
        <taxon>Magnoliopsida</taxon>
        <taxon>eudicotyledons</taxon>
        <taxon>Gunneridae</taxon>
        <taxon>Pentapetalae</taxon>
        <taxon>rosids</taxon>
        <taxon>fabids</taxon>
        <taxon>Fabales</taxon>
        <taxon>Fabaceae</taxon>
        <taxon>Papilionoideae</taxon>
        <taxon>50 kb inversion clade</taxon>
        <taxon>dalbergioids sensu lato</taxon>
        <taxon>Dalbergieae</taxon>
        <taxon>Pterocarpus clade</taxon>
        <taxon>Stylosanthes</taxon>
    </lineage>
</organism>
<dbReference type="Proteomes" id="UP001341840">
    <property type="component" value="Unassembled WGS sequence"/>
</dbReference>
<dbReference type="EMBL" id="JASCZI010251781">
    <property type="protein sequence ID" value="MED6215488.1"/>
    <property type="molecule type" value="Genomic_DNA"/>
</dbReference>
<reference evidence="1 2" key="1">
    <citation type="journal article" date="2023" name="Plants (Basel)">
        <title>Bridging the Gap: Combining Genomics and Transcriptomics Approaches to Understand Stylosanthes scabra, an Orphan Legume from the Brazilian Caatinga.</title>
        <authorList>
            <person name="Ferreira-Neto J.R.C."/>
            <person name="da Silva M.D."/>
            <person name="Binneck E."/>
            <person name="de Melo N.F."/>
            <person name="da Silva R.H."/>
            <person name="de Melo A.L.T.M."/>
            <person name="Pandolfi V."/>
            <person name="Bustamante F.O."/>
            <person name="Brasileiro-Vidal A.C."/>
            <person name="Benko-Iseppon A.M."/>
        </authorList>
    </citation>
    <scope>NUCLEOTIDE SEQUENCE [LARGE SCALE GENOMIC DNA]</scope>
    <source>
        <tissue evidence="1">Leaves</tissue>
    </source>
</reference>
<feature type="non-terminal residue" evidence="1">
    <location>
        <position position="57"/>
    </location>
</feature>